<keyword evidence="1" id="KW-1133">Transmembrane helix</keyword>
<sequence>MALTVDTVQILALGAVANGSDIDYPGWPLLLWMLLLTFIGAGLWRYFLGKGPLERVLAALTQAPRPGRLS</sequence>
<organism evidence="2 4">
    <name type="scientific">Cryobacterium flavum</name>
    <dbReference type="NCBI Taxonomy" id="1424659"/>
    <lineage>
        <taxon>Bacteria</taxon>
        <taxon>Bacillati</taxon>
        <taxon>Actinomycetota</taxon>
        <taxon>Actinomycetes</taxon>
        <taxon>Micrococcales</taxon>
        <taxon>Microbacteriaceae</taxon>
        <taxon>Cryobacterium</taxon>
    </lineage>
</organism>
<gene>
    <name evidence="3" type="ORF">E3O21_19300</name>
    <name evidence="2" type="ORF">SAMN05216368_11278</name>
</gene>
<dbReference type="Proteomes" id="UP000298252">
    <property type="component" value="Unassembled WGS sequence"/>
</dbReference>
<name>A0A4R8UU15_9MICO</name>
<feature type="transmembrane region" description="Helical" evidence="1">
    <location>
        <begin position="29"/>
        <end position="48"/>
    </location>
</feature>
<accession>A0A4R8UU15</accession>
<evidence type="ECO:0008006" key="6">
    <source>
        <dbReference type="Google" id="ProtNLM"/>
    </source>
</evidence>
<protein>
    <recommendedName>
        <fullName evidence="6">DUF418 domain-containing protein</fullName>
    </recommendedName>
</protein>
<proteinExistence type="predicted"/>
<dbReference type="EMBL" id="SOFD01000044">
    <property type="protein sequence ID" value="TFB71986.1"/>
    <property type="molecule type" value="Genomic_DNA"/>
</dbReference>
<dbReference type="Proteomes" id="UP000199639">
    <property type="component" value="Unassembled WGS sequence"/>
</dbReference>
<keyword evidence="1" id="KW-0812">Transmembrane</keyword>
<evidence type="ECO:0000313" key="4">
    <source>
        <dbReference type="Proteomes" id="UP000199639"/>
    </source>
</evidence>
<evidence type="ECO:0000256" key="1">
    <source>
        <dbReference type="SAM" id="Phobius"/>
    </source>
</evidence>
<dbReference type="EMBL" id="FNIB01000012">
    <property type="protein sequence ID" value="SDO21090.1"/>
    <property type="molecule type" value="Genomic_DNA"/>
</dbReference>
<keyword evidence="1" id="KW-0472">Membrane</keyword>
<dbReference type="AlphaFoldDB" id="A0A4R8UU15"/>
<evidence type="ECO:0000313" key="3">
    <source>
        <dbReference type="EMBL" id="TFB71986.1"/>
    </source>
</evidence>
<reference evidence="3 5" key="2">
    <citation type="submission" date="2019-03" db="EMBL/GenBank/DDBJ databases">
        <title>Genomics of glacier-inhabiting Cryobacterium strains.</title>
        <authorList>
            <person name="Liu Q."/>
            <person name="Xin Y.-H."/>
        </authorList>
    </citation>
    <scope>NUCLEOTIDE SEQUENCE [LARGE SCALE GENOMIC DNA]</scope>
    <source>
        <strain evidence="3 5">Hh8</strain>
    </source>
</reference>
<evidence type="ECO:0000313" key="2">
    <source>
        <dbReference type="EMBL" id="SDO21090.1"/>
    </source>
</evidence>
<reference evidence="2 4" key="1">
    <citation type="submission" date="2016-10" db="EMBL/GenBank/DDBJ databases">
        <authorList>
            <person name="Varghese N."/>
            <person name="Submissions S."/>
        </authorList>
    </citation>
    <scope>NUCLEOTIDE SEQUENCE [LARGE SCALE GENOMIC DNA]</scope>
    <source>
        <strain evidence="2 4">CGMCC 1.11215</strain>
    </source>
</reference>
<dbReference type="RefSeq" id="WP_092341712.1">
    <property type="nucleotide sequence ID" value="NZ_FNIB01000012.1"/>
</dbReference>
<keyword evidence="5" id="KW-1185">Reference proteome</keyword>
<evidence type="ECO:0000313" key="5">
    <source>
        <dbReference type="Proteomes" id="UP000298252"/>
    </source>
</evidence>